<organism evidence="1 2">
    <name type="scientific">Mycena alexandri</name>
    <dbReference type="NCBI Taxonomy" id="1745969"/>
    <lineage>
        <taxon>Eukaryota</taxon>
        <taxon>Fungi</taxon>
        <taxon>Dikarya</taxon>
        <taxon>Basidiomycota</taxon>
        <taxon>Agaricomycotina</taxon>
        <taxon>Agaricomycetes</taxon>
        <taxon>Agaricomycetidae</taxon>
        <taxon>Agaricales</taxon>
        <taxon>Marasmiineae</taxon>
        <taxon>Mycenaceae</taxon>
        <taxon>Mycena</taxon>
    </lineage>
</organism>
<dbReference type="EMBL" id="JARJCM010000034">
    <property type="protein sequence ID" value="KAJ7037924.1"/>
    <property type="molecule type" value="Genomic_DNA"/>
</dbReference>
<comment type="caution">
    <text evidence="1">The sequence shown here is derived from an EMBL/GenBank/DDBJ whole genome shotgun (WGS) entry which is preliminary data.</text>
</comment>
<evidence type="ECO:0000313" key="2">
    <source>
        <dbReference type="Proteomes" id="UP001218188"/>
    </source>
</evidence>
<sequence length="594" mass="66244">MSEPDEDVFSCILSHVQEPKTVHVLLRAVPKSHPLFSVALRRLLELPVYLDSYDAIVASKEIIDYFVGPNASEEALAIAQAIRHLVIAAEAVRFRAEEVAVGDDVVAFRDSLSKLFERTRNLKSVDYYSCPGILLSPENIDVLATCEGLQTFCVDASTKRATWNTMEDVEDYETWNITPFITSLGPSITSLELRGVCMAMLNDILSHRDVLATYKNLEHLKIDITEGAWDWGGGLGTPPLGASYDFIFPSLALPTVRRFELVVSDFTVHLPRAGPLNLVDCSLLTDLSFDVRRGLWTDITNIQIFMGLAAADFPRLSHLEIKDTTTFKTLHERRVQWEPQEEFPRSFHGLVDRFLGSLTNLTSLWVNENALGLANGVGWNSQTYCSLRESWDSNSAHFHTTNKAAWRTALKTALSKLESLGVGFGPMDDVEVGLVLGCCDPEKLRQFRFAWDWHKYGRDDPIPPELLVHIARFPKLTDVHILFPRPETQVSDPEIDARILCDVAAIFKSNGSICRVGMGNSVMWERGPGGEGPEAILVCDGGSAPDLSVPKFYHAGYLPNEDTSSWNINPAPRPPGRTEEIEQLRDLLHRILGS</sequence>
<reference evidence="1" key="1">
    <citation type="submission" date="2023-03" db="EMBL/GenBank/DDBJ databases">
        <title>Massive genome expansion in bonnet fungi (Mycena s.s.) driven by repeated elements and novel gene families across ecological guilds.</title>
        <authorList>
            <consortium name="Lawrence Berkeley National Laboratory"/>
            <person name="Harder C.B."/>
            <person name="Miyauchi S."/>
            <person name="Viragh M."/>
            <person name="Kuo A."/>
            <person name="Thoen E."/>
            <person name="Andreopoulos B."/>
            <person name="Lu D."/>
            <person name="Skrede I."/>
            <person name="Drula E."/>
            <person name="Henrissat B."/>
            <person name="Morin E."/>
            <person name="Kohler A."/>
            <person name="Barry K."/>
            <person name="LaButti K."/>
            <person name="Morin E."/>
            <person name="Salamov A."/>
            <person name="Lipzen A."/>
            <person name="Mereny Z."/>
            <person name="Hegedus B."/>
            <person name="Baldrian P."/>
            <person name="Stursova M."/>
            <person name="Weitz H."/>
            <person name="Taylor A."/>
            <person name="Grigoriev I.V."/>
            <person name="Nagy L.G."/>
            <person name="Martin F."/>
            <person name="Kauserud H."/>
        </authorList>
    </citation>
    <scope>NUCLEOTIDE SEQUENCE</scope>
    <source>
        <strain evidence="1">CBHHK200</strain>
    </source>
</reference>
<proteinExistence type="predicted"/>
<protein>
    <submittedName>
        <fullName evidence="1">Uncharacterized protein</fullName>
    </submittedName>
</protein>
<dbReference type="Proteomes" id="UP001218188">
    <property type="component" value="Unassembled WGS sequence"/>
</dbReference>
<name>A0AAD6T1D8_9AGAR</name>
<accession>A0AAD6T1D8</accession>
<dbReference type="AlphaFoldDB" id="A0AAD6T1D8"/>
<evidence type="ECO:0000313" key="1">
    <source>
        <dbReference type="EMBL" id="KAJ7037924.1"/>
    </source>
</evidence>
<gene>
    <name evidence="1" type="ORF">C8F04DRAFT_1090647</name>
</gene>
<keyword evidence="2" id="KW-1185">Reference proteome</keyword>